<dbReference type="CDD" id="cd19213">
    <property type="entry name" value="PR-SET_PRDM16"/>
    <property type="match status" value="1"/>
</dbReference>
<dbReference type="GO" id="GO:0046974">
    <property type="term" value="F:histone H3K9 methyltransferase activity"/>
    <property type="evidence" value="ECO:0007669"/>
    <property type="project" value="InterPro"/>
</dbReference>
<feature type="compositionally biased region" description="Basic residues" evidence="10">
    <location>
        <begin position="1"/>
        <end position="10"/>
    </location>
</feature>
<comment type="caution">
    <text evidence="13">The sequence shown here is derived from an EMBL/GenBank/DDBJ whole genome shotgun (WGS) entry which is preliminary data.</text>
</comment>
<dbReference type="InterPro" id="IPR001214">
    <property type="entry name" value="SET_dom"/>
</dbReference>
<evidence type="ECO:0000259" key="12">
    <source>
        <dbReference type="PROSITE" id="PS50280"/>
    </source>
</evidence>
<dbReference type="SMART" id="SM00355">
    <property type="entry name" value="ZnF_C2H2"/>
    <property type="match status" value="9"/>
</dbReference>
<dbReference type="FunFam" id="3.30.160.60:FF:000100">
    <property type="entry name" value="Zinc finger 45-like"/>
    <property type="match status" value="1"/>
</dbReference>
<dbReference type="EMBL" id="JAINUG010000201">
    <property type="protein sequence ID" value="KAJ8388045.1"/>
    <property type="molecule type" value="Genomic_DNA"/>
</dbReference>
<evidence type="ECO:0000313" key="13">
    <source>
        <dbReference type="EMBL" id="KAJ8388045.1"/>
    </source>
</evidence>
<feature type="domain" description="C2H2-type" evidence="11">
    <location>
        <begin position="308"/>
        <end position="335"/>
    </location>
</feature>
<feature type="domain" description="C2H2-type" evidence="11">
    <location>
        <begin position="231"/>
        <end position="260"/>
    </location>
</feature>
<feature type="compositionally biased region" description="Basic and acidic residues" evidence="10">
    <location>
        <begin position="605"/>
        <end position="614"/>
    </location>
</feature>
<dbReference type="InterPro" id="IPR013087">
    <property type="entry name" value="Znf_C2H2_type"/>
</dbReference>
<dbReference type="FunFam" id="3.30.160.60:FF:000150">
    <property type="entry name" value="Mds1 and evi1 complex locus protein"/>
    <property type="match status" value="1"/>
</dbReference>
<evidence type="ECO:0000313" key="14">
    <source>
        <dbReference type="Proteomes" id="UP001221898"/>
    </source>
</evidence>
<keyword evidence="3" id="KW-0677">Repeat</keyword>
<evidence type="ECO:0000256" key="5">
    <source>
        <dbReference type="ARBA" id="ARBA00022833"/>
    </source>
</evidence>
<keyword evidence="4 9" id="KW-0863">Zinc-finger</keyword>
<evidence type="ECO:0000256" key="7">
    <source>
        <dbReference type="ARBA" id="ARBA00023163"/>
    </source>
</evidence>
<feature type="region of interest" description="Disordered" evidence="10">
    <location>
        <begin position="1"/>
        <end position="67"/>
    </location>
</feature>
<evidence type="ECO:0000256" key="2">
    <source>
        <dbReference type="ARBA" id="ARBA00022723"/>
    </source>
</evidence>
<dbReference type="Gene3D" id="3.30.160.60">
    <property type="entry name" value="Classic Zinc Finger"/>
    <property type="match status" value="7"/>
</dbReference>
<dbReference type="InterPro" id="IPR050331">
    <property type="entry name" value="Zinc_finger"/>
</dbReference>
<dbReference type="Pfam" id="PF00096">
    <property type="entry name" value="zf-C2H2"/>
    <property type="match status" value="8"/>
</dbReference>
<feature type="compositionally biased region" description="Basic and acidic residues" evidence="10">
    <location>
        <begin position="1235"/>
        <end position="1248"/>
    </location>
</feature>
<feature type="compositionally biased region" description="Basic and acidic residues" evidence="10">
    <location>
        <begin position="664"/>
        <end position="687"/>
    </location>
</feature>
<dbReference type="FunFam" id="3.30.160.60:FF:000159">
    <property type="entry name" value="Mds1 and evi1 complex locus protein"/>
    <property type="match status" value="1"/>
</dbReference>
<dbReference type="PROSITE" id="PS50157">
    <property type="entry name" value="ZINC_FINGER_C2H2_2"/>
    <property type="match status" value="9"/>
</dbReference>
<dbReference type="PANTHER" id="PTHR16515">
    <property type="entry name" value="PR DOMAIN ZINC FINGER PROTEIN"/>
    <property type="match status" value="1"/>
</dbReference>
<keyword evidence="8" id="KW-0539">Nucleus</keyword>
<evidence type="ECO:0000256" key="4">
    <source>
        <dbReference type="ARBA" id="ARBA00022771"/>
    </source>
</evidence>
<dbReference type="PROSITE" id="PS50280">
    <property type="entry name" value="SET"/>
    <property type="match status" value="1"/>
</dbReference>
<evidence type="ECO:0008006" key="15">
    <source>
        <dbReference type="Google" id="ProtNLM"/>
    </source>
</evidence>
<organism evidence="13 14">
    <name type="scientific">Aldrovandia affinis</name>
    <dbReference type="NCBI Taxonomy" id="143900"/>
    <lineage>
        <taxon>Eukaryota</taxon>
        <taxon>Metazoa</taxon>
        <taxon>Chordata</taxon>
        <taxon>Craniata</taxon>
        <taxon>Vertebrata</taxon>
        <taxon>Euteleostomi</taxon>
        <taxon>Actinopterygii</taxon>
        <taxon>Neopterygii</taxon>
        <taxon>Teleostei</taxon>
        <taxon>Notacanthiformes</taxon>
        <taxon>Halosauridae</taxon>
        <taxon>Aldrovandia</taxon>
    </lineage>
</organism>
<proteinExistence type="predicted"/>
<dbReference type="GO" id="GO:0010468">
    <property type="term" value="P:regulation of gene expression"/>
    <property type="evidence" value="ECO:0007669"/>
    <property type="project" value="TreeGrafter"/>
</dbReference>
<feature type="domain" description="C2H2-type" evidence="11">
    <location>
        <begin position="365"/>
        <end position="392"/>
    </location>
</feature>
<evidence type="ECO:0000256" key="1">
    <source>
        <dbReference type="ARBA" id="ARBA00004123"/>
    </source>
</evidence>
<dbReference type="Gene3D" id="2.170.270.10">
    <property type="entry name" value="SET domain"/>
    <property type="match status" value="1"/>
</dbReference>
<feature type="compositionally biased region" description="Polar residues" evidence="10">
    <location>
        <begin position="852"/>
        <end position="863"/>
    </location>
</feature>
<dbReference type="FunFam" id="3.30.160.60:FF:000112">
    <property type="entry name" value="Mds1 and evi1 complex locus protein"/>
    <property type="match status" value="1"/>
</dbReference>
<feature type="domain" description="C2H2-type" evidence="11">
    <location>
        <begin position="336"/>
        <end position="364"/>
    </location>
</feature>
<gene>
    <name evidence="13" type="ORF">AAFF_G00146630</name>
</gene>
<feature type="region of interest" description="Disordered" evidence="10">
    <location>
        <begin position="592"/>
        <end position="702"/>
    </location>
</feature>
<protein>
    <recommendedName>
        <fullName evidence="15">Histone-lysine N-methyltransferase PRDM16</fullName>
    </recommendedName>
</protein>
<keyword evidence="7" id="KW-0804">Transcription</keyword>
<dbReference type="Pfam" id="PF21549">
    <property type="entry name" value="PRDM2_PR"/>
    <property type="match status" value="1"/>
</dbReference>
<dbReference type="InterPro" id="IPR046341">
    <property type="entry name" value="SET_dom_sf"/>
</dbReference>
<sequence>MRSKARARKLAKNDSEAADNMYETDPNLPAGESAEEETEDSIMSPIPVGPPSPLPNNQDFTPKEGSPYEVPVYIPDDIPIPGDLELRESSVPGAGLGIWAKAKIRLGERFGPYNGMQSAAVKETTFGWEQMLNDHEVSSQDSCIKKVVGDMGNVKFCVDSSLEGSGCWLKYVRTAPSFEEQNLAVCHLSDEQIYYKAIRDIEVGEELLVYMKDGVFPEGSMAPNLEDEHMYRCEDCDELFTSKPDLRRHQKYSCSSGNSLFDTLGDDFKQEHEDSDEPVHECKDCEKMFPNEYSLSQHMIVHTEEREYKCDQCPKAFNWKSNLIRHQMSHDSGKRFECENCDKVFTDPSNLQRHIRSQHVGARAHTCPECGKTFATSSGLKQHKHIHSSVKPFICKSEPPCLSLRYNFECPKAFRLTPPQPSDSCNFIGEVCHKSYTQFSNLCRHKRMHADCRTQIKCKDCGQMFSTTSSLNKHRRFCEGKNHYTPGGMFTPGIPMTSSPIMGKSKSHHGLNHAGLGFSDYFPSRHHAGMPFSPTPGFPTLPHGFPGIFPPSLYPRPPLLPPSALLKSPLNNSQDGKLTRGHMETAALSMISSLNNNGSGGHGNQLDDKADSKLDVSYPDGKSKVKMSDLSDGSDLEDVNTTSGTDLDTTTGTVSGSDLDSDAESDRDKSDRDKARRKMAQEPKQDDVSSSSVSISSSGNLPCDRPFLSSQHSFFPPPDEQALPATGAATDSIKAIASIAEKYFGPGFMGLQEKKMGSLPYHSMFPFQFLPNFPHSLYPFTDRALNPGMFFKAEPKSPREHLQKMGFPPESPFDLTTKPKEAKRLIPPSKPAPPSSTPLLSGEELPLDLSIGSRSRASHNGSAPEQRRNHVYGGGKGLPKDDHHPGLPQPHALHPPQLPQHQQSLPQPPPPQQQPSLHYAKPSPFFMDPIYSRVEKRKMIDPVGALKEKYLRPSPLLFHPQHRPAPLLSLQMAAIENMTEKLESFGALKLDAPSSLQHSSHHLFNFRSPPPSLSDAILRKGKERYTCRYCGKIFPRSANLTRHLRTHTGSSPTAALSAIGEGQLLGKALIRGPRSPAQGVGLMEGETVEPGMGSVRALDRAADFEICPHRHPLLFPEAICYVEVNPDACKHRNLSPWETRHVRNIHNKEKPFKCHLCNRCFGQQTNLDRHLKKHEHENIPVSQHSGILSNLGTNISSPNSETDNHALLDEKEDSYFSEIRNFISNSELNQASSSTDKRPDLQEEERPQSHALPNSKLSGRGAEEEDEEAEGDDEDEDGSLTEKSQDEAASPAALPQGPYEDEEESASLSMSYEHTRSHSRPVDYALSNTTNKSGHWSARRARFSSAAHRLFGAAPPTTQEHRARGGRRLPKMRLRHRPLDHVSTPRARRGKEGAIVCPVSFIRTLHLISRVSHLRAVCPSPSGPVHVLSLPLFNVVEDFSTRLITLSKKVQRCACVIWGEDGYKFLNKSCSIRTPRNEGKEYKASLFFLLFWNSFAPAHGKAGQKDRIVHAPLHSGHRVACVRPLLCVLGVPLLDTTVPCCPPVPRPCLCMRSVVPQVTLERRLGMCIEEEEAGLLDLDPLPSFNKGLDLHKAAEEPFDVKDIFNTSLESEALKETLYRQAKTQAYAMMLSLSENNPLHASSQNSLDAWLNMGGGTSETSSFHPLNHI</sequence>
<feature type="region of interest" description="Disordered" evidence="10">
    <location>
        <begin position="796"/>
        <end position="922"/>
    </location>
</feature>
<evidence type="ECO:0000256" key="9">
    <source>
        <dbReference type="PROSITE-ProRule" id="PRU00042"/>
    </source>
</evidence>
<dbReference type="SUPFAM" id="SSF57667">
    <property type="entry name" value="beta-beta-alpha zinc fingers"/>
    <property type="match status" value="6"/>
</dbReference>
<evidence type="ECO:0000256" key="10">
    <source>
        <dbReference type="SAM" id="MobiDB-lite"/>
    </source>
</evidence>
<dbReference type="GO" id="GO:0008270">
    <property type="term" value="F:zinc ion binding"/>
    <property type="evidence" value="ECO:0007669"/>
    <property type="project" value="UniProtKB-KW"/>
</dbReference>
<feature type="domain" description="C2H2-type" evidence="11">
    <location>
        <begin position="1025"/>
        <end position="1052"/>
    </location>
</feature>
<comment type="subcellular location">
    <subcellularLocation>
        <location evidence="1">Nucleus</location>
    </subcellularLocation>
</comment>
<keyword evidence="2" id="KW-0479">Metal-binding</keyword>
<keyword evidence="5" id="KW-0862">Zinc</keyword>
<reference evidence="13" key="1">
    <citation type="journal article" date="2023" name="Science">
        <title>Genome structures resolve the early diversification of teleost fishes.</title>
        <authorList>
            <person name="Parey E."/>
            <person name="Louis A."/>
            <person name="Montfort J."/>
            <person name="Bouchez O."/>
            <person name="Roques C."/>
            <person name="Iampietro C."/>
            <person name="Lluch J."/>
            <person name="Castinel A."/>
            <person name="Donnadieu C."/>
            <person name="Desvignes T."/>
            <person name="Floi Bucao C."/>
            <person name="Jouanno E."/>
            <person name="Wen M."/>
            <person name="Mejri S."/>
            <person name="Dirks R."/>
            <person name="Jansen H."/>
            <person name="Henkel C."/>
            <person name="Chen W.J."/>
            <person name="Zahm M."/>
            <person name="Cabau C."/>
            <person name="Klopp C."/>
            <person name="Thompson A.W."/>
            <person name="Robinson-Rechavi M."/>
            <person name="Braasch I."/>
            <person name="Lecointre G."/>
            <person name="Bobe J."/>
            <person name="Postlethwait J.H."/>
            <person name="Berthelot C."/>
            <person name="Roest Crollius H."/>
            <person name="Guiguen Y."/>
        </authorList>
    </citation>
    <scope>NUCLEOTIDE SEQUENCE</scope>
    <source>
        <strain evidence="13">NC1722</strain>
    </source>
</reference>
<feature type="compositionally biased region" description="Low complexity" evidence="10">
    <location>
        <begin position="688"/>
        <end position="698"/>
    </location>
</feature>
<feature type="domain" description="C2H2-type" evidence="11">
    <location>
        <begin position="1152"/>
        <end position="1179"/>
    </location>
</feature>
<feature type="compositionally biased region" description="Polar residues" evidence="10">
    <location>
        <begin position="1180"/>
        <end position="1201"/>
    </location>
</feature>
<feature type="domain" description="C2H2-type" evidence="11">
    <location>
        <begin position="423"/>
        <end position="454"/>
    </location>
</feature>
<accession>A0AAD7RPU6</accession>
<feature type="domain" description="C2H2-type" evidence="11">
    <location>
        <begin position="456"/>
        <end position="483"/>
    </location>
</feature>
<feature type="region of interest" description="Disordered" evidence="10">
    <location>
        <begin position="1227"/>
        <end position="1336"/>
    </location>
</feature>
<dbReference type="InterPro" id="IPR044410">
    <property type="entry name" value="PRDM16_PR-SET"/>
</dbReference>
<dbReference type="PANTHER" id="PTHR16515:SF66">
    <property type="entry name" value="C2H2-TYPE DOMAIN-CONTAINING PROTEIN"/>
    <property type="match status" value="1"/>
</dbReference>
<keyword evidence="14" id="KW-1185">Reference proteome</keyword>
<evidence type="ECO:0000259" key="11">
    <source>
        <dbReference type="PROSITE" id="PS50157"/>
    </source>
</evidence>
<name>A0AAD7RPU6_9TELE</name>
<evidence type="ECO:0000256" key="6">
    <source>
        <dbReference type="ARBA" id="ARBA00023015"/>
    </source>
</evidence>
<dbReference type="SUPFAM" id="SSF82199">
    <property type="entry name" value="SET domain"/>
    <property type="match status" value="1"/>
</dbReference>
<dbReference type="FunFam" id="3.30.160.60:FF:000192">
    <property type="entry name" value="Mds1 and evi1 complex locus protein"/>
    <property type="match status" value="1"/>
</dbReference>
<feature type="compositionally biased region" description="Acidic residues" evidence="10">
    <location>
        <begin position="1263"/>
        <end position="1279"/>
    </location>
</feature>
<dbReference type="GO" id="GO:0005634">
    <property type="term" value="C:nucleus"/>
    <property type="evidence" value="ECO:0007669"/>
    <property type="project" value="UniProtKB-SubCell"/>
</dbReference>
<dbReference type="Proteomes" id="UP001221898">
    <property type="component" value="Unassembled WGS sequence"/>
</dbReference>
<dbReference type="InterPro" id="IPR036236">
    <property type="entry name" value="Znf_C2H2_sf"/>
</dbReference>
<keyword evidence="6" id="KW-0805">Transcription regulation</keyword>
<evidence type="ECO:0000256" key="3">
    <source>
        <dbReference type="ARBA" id="ARBA00022737"/>
    </source>
</evidence>
<feature type="domain" description="SET" evidence="12">
    <location>
        <begin position="82"/>
        <end position="212"/>
    </location>
</feature>
<feature type="compositionally biased region" description="Low complexity" evidence="10">
    <location>
        <begin position="641"/>
        <end position="658"/>
    </location>
</feature>
<evidence type="ECO:0000256" key="8">
    <source>
        <dbReference type="ARBA" id="ARBA00023242"/>
    </source>
</evidence>
<feature type="domain" description="C2H2-type" evidence="11">
    <location>
        <begin position="280"/>
        <end position="307"/>
    </location>
</feature>
<feature type="region of interest" description="Disordered" evidence="10">
    <location>
        <begin position="1179"/>
        <end position="1204"/>
    </location>
</feature>
<dbReference type="SMART" id="SM00317">
    <property type="entry name" value="SET"/>
    <property type="match status" value="1"/>
</dbReference>
<feature type="compositionally biased region" description="Low complexity" evidence="10">
    <location>
        <begin position="889"/>
        <end position="905"/>
    </location>
</feature>
<dbReference type="PROSITE" id="PS00028">
    <property type="entry name" value="ZINC_FINGER_C2H2_1"/>
    <property type="match status" value="6"/>
</dbReference>